<name>A0A7M1LFG9_9BACT</name>
<dbReference type="PROSITE" id="PS51257">
    <property type="entry name" value="PROKAR_LIPOPROTEIN"/>
    <property type="match status" value="1"/>
</dbReference>
<accession>A0A7M1LFG9</accession>
<gene>
    <name evidence="1" type="ORF">IMC76_00515</name>
</gene>
<proteinExistence type="predicted"/>
<protein>
    <submittedName>
        <fullName evidence="1">Type II toxin-antitoxin system HicB family antitoxin</fullName>
    </submittedName>
</protein>
<organism evidence="1 2">
    <name type="scientific">Campylobacter corcagiensis</name>
    <dbReference type="NCBI Taxonomy" id="1448857"/>
    <lineage>
        <taxon>Bacteria</taxon>
        <taxon>Pseudomonadati</taxon>
        <taxon>Campylobacterota</taxon>
        <taxon>Epsilonproteobacteria</taxon>
        <taxon>Campylobacterales</taxon>
        <taxon>Campylobacteraceae</taxon>
        <taxon>Campylobacter</taxon>
    </lineage>
</organism>
<dbReference type="SUPFAM" id="SSF143100">
    <property type="entry name" value="TTHA1013/TTHA0281-like"/>
    <property type="match status" value="1"/>
</dbReference>
<dbReference type="InterPro" id="IPR035069">
    <property type="entry name" value="TTHA1013/TTHA0281-like"/>
</dbReference>
<evidence type="ECO:0000313" key="2">
    <source>
        <dbReference type="Proteomes" id="UP000594749"/>
    </source>
</evidence>
<sequence>MKFKAIIEESDTGFHAYIPALYGCVYQGLSFEDCKNGIKNSAKAYLDNLPNEEIGRIKGIKSTIVEIDLSE</sequence>
<reference evidence="1 2" key="1">
    <citation type="submission" date="2020-10" db="EMBL/GenBank/DDBJ databases">
        <title>Campylobacter and Helicobacter PacBio genomes.</title>
        <authorList>
            <person name="Lane C."/>
        </authorList>
    </citation>
    <scope>NUCLEOTIDE SEQUENCE [LARGE SCALE GENOMIC DNA]</scope>
    <source>
        <strain evidence="1 2">2016D-0077</strain>
    </source>
</reference>
<evidence type="ECO:0000313" key="1">
    <source>
        <dbReference type="EMBL" id="QOQ87339.1"/>
    </source>
</evidence>
<dbReference type="AlphaFoldDB" id="A0A7M1LFG9"/>
<dbReference type="OrthoDB" id="5419659at2"/>
<dbReference type="Proteomes" id="UP000594749">
    <property type="component" value="Chromosome"/>
</dbReference>
<dbReference type="EMBL" id="CP063078">
    <property type="protein sequence ID" value="QOQ87339.1"/>
    <property type="molecule type" value="Genomic_DNA"/>
</dbReference>
<dbReference type="RefSeq" id="WP_025803912.1">
    <property type="nucleotide sequence ID" value="NZ_CP053842.1"/>
</dbReference>
<dbReference type="Gene3D" id="3.30.160.250">
    <property type="match status" value="1"/>
</dbReference>
<keyword evidence="2" id="KW-1185">Reference proteome</keyword>